<organism evidence="4 5">
    <name type="scientific">Mycena citricolor</name>
    <dbReference type="NCBI Taxonomy" id="2018698"/>
    <lineage>
        <taxon>Eukaryota</taxon>
        <taxon>Fungi</taxon>
        <taxon>Dikarya</taxon>
        <taxon>Basidiomycota</taxon>
        <taxon>Agaricomycotina</taxon>
        <taxon>Agaricomycetes</taxon>
        <taxon>Agaricomycetidae</taxon>
        <taxon>Agaricales</taxon>
        <taxon>Marasmiineae</taxon>
        <taxon>Mycenaceae</taxon>
        <taxon>Mycena</taxon>
    </lineage>
</organism>
<evidence type="ECO:0000256" key="1">
    <source>
        <dbReference type="ARBA" id="ARBA00006806"/>
    </source>
</evidence>
<evidence type="ECO:0000313" key="4">
    <source>
        <dbReference type="EMBL" id="CAK5280393.1"/>
    </source>
</evidence>
<dbReference type="Pfam" id="PF02970">
    <property type="entry name" value="TBCA"/>
    <property type="match status" value="1"/>
</dbReference>
<dbReference type="InterPro" id="IPR036126">
    <property type="entry name" value="TBCA_sf"/>
</dbReference>
<dbReference type="GO" id="GO:0048487">
    <property type="term" value="F:beta-tubulin binding"/>
    <property type="evidence" value="ECO:0007669"/>
    <property type="project" value="InterPro"/>
</dbReference>
<keyword evidence="3" id="KW-0206">Cytoskeleton</keyword>
<dbReference type="GO" id="GO:0007023">
    <property type="term" value="P:post-chaperonin tubulin folding pathway"/>
    <property type="evidence" value="ECO:0007669"/>
    <property type="project" value="UniProtKB-UniRule"/>
</dbReference>
<dbReference type="Proteomes" id="UP001295794">
    <property type="component" value="Unassembled WGS sequence"/>
</dbReference>
<dbReference type="GO" id="GO:0007021">
    <property type="term" value="P:tubulin complex assembly"/>
    <property type="evidence" value="ECO:0007669"/>
    <property type="project" value="UniProtKB-UniRule"/>
</dbReference>
<comment type="caution">
    <text evidence="4">The sequence shown here is derived from an EMBL/GenBank/DDBJ whole genome shotgun (WGS) entry which is preliminary data.</text>
</comment>
<accession>A0AAD2HQR9</accession>
<evidence type="ECO:0000256" key="2">
    <source>
        <dbReference type="ARBA" id="ARBA00023186"/>
    </source>
</evidence>
<dbReference type="EMBL" id="CAVNYO010000440">
    <property type="protein sequence ID" value="CAK5280393.1"/>
    <property type="molecule type" value="Genomic_DNA"/>
</dbReference>
<comment type="subunit">
    <text evidence="3">Supercomplex made of cofactors A to E. Cofactors A and D function by capturing and stabilizing tubulin in a quasi-native conformation. Cofactor E binds to the cofactor D-tubulin complex; interaction with cofactor C then causes the release of tubulin polypeptides that are committed to the native state.</text>
</comment>
<reference evidence="4" key="1">
    <citation type="submission" date="2023-11" db="EMBL/GenBank/DDBJ databases">
        <authorList>
            <person name="De Vega J J."/>
            <person name="De Vega J J."/>
        </authorList>
    </citation>
    <scope>NUCLEOTIDE SEQUENCE</scope>
</reference>
<dbReference type="InterPro" id="IPR004226">
    <property type="entry name" value="TBCA"/>
</dbReference>
<dbReference type="GO" id="GO:0005874">
    <property type="term" value="C:microtubule"/>
    <property type="evidence" value="ECO:0007669"/>
    <property type="project" value="UniProtKB-KW"/>
</dbReference>
<feature type="non-terminal residue" evidence="4">
    <location>
        <position position="117"/>
    </location>
</feature>
<comment type="similarity">
    <text evidence="1 3">Belongs to the TBCA family.</text>
</comment>
<protein>
    <recommendedName>
        <fullName evidence="3">Tubulin-specific chaperone A</fullName>
    </recommendedName>
</protein>
<gene>
    <name evidence="4" type="ORF">MYCIT1_LOCUS30885</name>
</gene>
<keyword evidence="2 3" id="KW-0143">Chaperone</keyword>
<comment type="subcellular location">
    <subcellularLocation>
        <location evidence="3">Cytoplasm</location>
        <location evidence="3">Cytoskeleton</location>
    </subcellularLocation>
</comment>
<name>A0AAD2HQR9_9AGAR</name>
<dbReference type="SUPFAM" id="SSF46988">
    <property type="entry name" value="Tubulin chaperone cofactor A"/>
    <property type="match status" value="1"/>
</dbReference>
<sequence>QDRRNSSVNHLLRPLPVENWASHRLPFYSTCLVQPGLPTLLKKENELYQKEAVDLQVKKDKMVAENGDEWEIKNAGKMQEETAKMITDSKERLARSFGELRDLVMLAKKEPELVEED</sequence>
<feature type="non-terminal residue" evidence="4">
    <location>
        <position position="1"/>
    </location>
</feature>
<keyword evidence="3" id="KW-0963">Cytoplasm</keyword>
<dbReference type="AlphaFoldDB" id="A0AAD2HQR9"/>
<keyword evidence="3" id="KW-0493">Microtubule</keyword>
<dbReference type="Gene3D" id="1.20.58.90">
    <property type="match status" value="1"/>
</dbReference>
<keyword evidence="5" id="KW-1185">Reference proteome</keyword>
<evidence type="ECO:0000256" key="3">
    <source>
        <dbReference type="RuleBase" id="RU364030"/>
    </source>
</evidence>
<evidence type="ECO:0000313" key="5">
    <source>
        <dbReference type="Proteomes" id="UP001295794"/>
    </source>
</evidence>
<proteinExistence type="inferred from homology"/>